<dbReference type="RefSeq" id="WP_269425032.1">
    <property type="nucleotide sequence ID" value="NZ_JAPWGY010000012.1"/>
</dbReference>
<keyword evidence="9 10" id="KW-0472">Membrane</keyword>
<feature type="transmembrane region" description="Helical" evidence="11">
    <location>
        <begin position="237"/>
        <end position="258"/>
    </location>
</feature>
<feature type="transmembrane region" description="Helical" evidence="11">
    <location>
        <begin position="178"/>
        <end position="199"/>
    </location>
</feature>
<sequence length="480" mass="52401">MLEIRPIMATVGILLCGLASLMILPATIDFVNSNPDWQAFFVSAAITLFIGGVLALSNHGEAFFSINLRQAFLLTLSSWLVIPLFAALPLVWLHISYTDAFFEAMSAMTTTGSTVLTGLDGLPPGILFWRSILQWIGGIGILVMAVFILPFIRSGGMQLFALESSDNSGKVVSKAHQLTVWILCIYLFMTLVCVILFRWSGMNLFDAINHAMTTVSTGGFSTHDASFGYFKNPSSHWIASLFMTLGALPFSLYIRSLTKNHAALYYDSQVRSFILLLLGVSLVLALWLEQEQGISFITALQMVTFNVVSVVTTTGFASDNYLAWGAPAAGIFLVLTFVGGCTGSTSGAIKIYRFQVLWLIVRSHVFSMMSPHRVQTITYNDRVITEEIQRSVLAFLAVFFTTIFLATIVLGAMGLDPLTAFTASVTAITNVGPGLGPIIGPDGNFASLPDVAKWTLSLVMLIGRLEVFTVLVVIMPSFWW</sequence>
<evidence type="ECO:0000256" key="11">
    <source>
        <dbReference type="SAM" id="Phobius"/>
    </source>
</evidence>
<keyword evidence="4 10" id="KW-0633">Potassium transport</keyword>
<evidence type="ECO:0000256" key="9">
    <source>
        <dbReference type="ARBA" id="ARBA00023136"/>
    </source>
</evidence>
<feature type="transmembrane region" description="Helical" evidence="11">
    <location>
        <begin position="321"/>
        <end position="339"/>
    </location>
</feature>
<feature type="transmembrane region" description="Helical" evidence="11">
    <location>
        <begin position="7"/>
        <end position="28"/>
    </location>
</feature>
<evidence type="ECO:0000313" key="13">
    <source>
        <dbReference type="Proteomes" id="UP001069802"/>
    </source>
</evidence>
<protein>
    <recommendedName>
        <fullName evidence="10">Trk system potassium uptake protein</fullName>
    </recommendedName>
</protein>
<evidence type="ECO:0000313" key="12">
    <source>
        <dbReference type="EMBL" id="MCZ4282890.1"/>
    </source>
</evidence>
<reference evidence="12" key="1">
    <citation type="submission" date="2022-12" db="EMBL/GenBank/DDBJ databases">
        <title>Bacterial isolates from different developmental stages of Nematostella vectensis.</title>
        <authorList>
            <person name="Fraune S."/>
        </authorList>
    </citation>
    <scope>NUCLEOTIDE SEQUENCE</scope>
    <source>
        <strain evidence="12">G21630-S1</strain>
    </source>
</reference>
<evidence type="ECO:0000256" key="5">
    <source>
        <dbReference type="ARBA" id="ARBA00022692"/>
    </source>
</evidence>
<evidence type="ECO:0000256" key="1">
    <source>
        <dbReference type="ARBA" id="ARBA00004651"/>
    </source>
</evidence>
<evidence type="ECO:0000256" key="4">
    <source>
        <dbReference type="ARBA" id="ARBA00022538"/>
    </source>
</evidence>
<feature type="transmembrane region" description="Helical" evidence="11">
    <location>
        <begin position="270"/>
        <end position="288"/>
    </location>
</feature>
<comment type="similarity">
    <text evidence="10">Belongs to the TrkH potassium transport family.</text>
</comment>
<dbReference type="PIRSF" id="PIRSF006247">
    <property type="entry name" value="TrkH"/>
    <property type="match status" value="1"/>
</dbReference>
<gene>
    <name evidence="12" type="ORF">O4H49_19045</name>
</gene>
<keyword evidence="3 10" id="KW-1003">Cell membrane</keyword>
<feature type="transmembrane region" description="Helical" evidence="11">
    <location>
        <begin position="40"/>
        <end position="59"/>
    </location>
</feature>
<dbReference type="PANTHER" id="PTHR32024">
    <property type="entry name" value="TRK SYSTEM POTASSIUM UPTAKE PROTEIN TRKG-RELATED"/>
    <property type="match status" value="1"/>
</dbReference>
<dbReference type="Pfam" id="PF02386">
    <property type="entry name" value="TrkH"/>
    <property type="match status" value="1"/>
</dbReference>
<comment type="caution">
    <text evidence="12">The sequence shown here is derived from an EMBL/GenBank/DDBJ whole genome shotgun (WGS) entry which is preliminary data.</text>
</comment>
<dbReference type="InterPro" id="IPR003445">
    <property type="entry name" value="Cat_transpt"/>
</dbReference>
<feature type="transmembrane region" description="Helical" evidence="11">
    <location>
        <begin position="132"/>
        <end position="152"/>
    </location>
</feature>
<feature type="transmembrane region" description="Helical" evidence="11">
    <location>
        <begin position="294"/>
        <end position="314"/>
    </location>
</feature>
<keyword evidence="7 11" id="KW-1133">Transmembrane helix</keyword>
<keyword evidence="13" id="KW-1185">Reference proteome</keyword>
<accession>A0ABT4LP32</accession>
<comment type="function">
    <text evidence="10">Low-affinity potassium transport system. Interacts with Trk system potassium uptake protein TrkA.</text>
</comment>
<comment type="subcellular location">
    <subcellularLocation>
        <location evidence="10">Cell inner membrane</location>
        <topology evidence="10">Multi-pass membrane protein</topology>
    </subcellularLocation>
    <subcellularLocation>
        <location evidence="1">Cell membrane</location>
        <topology evidence="1">Multi-pass membrane protein</topology>
    </subcellularLocation>
</comment>
<dbReference type="InterPro" id="IPR004772">
    <property type="entry name" value="TrkH"/>
</dbReference>
<evidence type="ECO:0000256" key="6">
    <source>
        <dbReference type="ARBA" id="ARBA00022958"/>
    </source>
</evidence>
<organism evidence="12 13">
    <name type="scientific">Kiloniella laminariae</name>
    <dbReference type="NCBI Taxonomy" id="454162"/>
    <lineage>
        <taxon>Bacteria</taxon>
        <taxon>Pseudomonadati</taxon>
        <taxon>Pseudomonadota</taxon>
        <taxon>Alphaproteobacteria</taxon>
        <taxon>Rhodospirillales</taxon>
        <taxon>Kiloniellaceae</taxon>
        <taxon>Kiloniella</taxon>
    </lineage>
</organism>
<feature type="transmembrane region" description="Helical" evidence="11">
    <location>
        <begin position="71"/>
        <end position="95"/>
    </location>
</feature>
<evidence type="ECO:0000256" key="10">
    <source>
        <dbReference type="PIRNR" id="PIRNR006247"/>
    </source>
</evidence>
<feature type="transmembrane region" description="Helical" evidence="11">
    <location>
        <begin position="392"/>
        <end position="415"/>
    </location>
</feature>
<evidence type="ECO:0000256" key="7">
    <source>
        <dbReference type="ARBA" id="ARBA00022989"/>
    </source>
</evidence>
<proteinExistence type="inferred from homology"/>
<dbReference type="EMBL" id="JAPWGY010000012">
    <property type="protein sequence ID" value="MCZ4282890.1"/>
    <property type="molecule type" value="Genomic_DNA"/>
</dbReference>
<dbReference type="PANTHER" id="PTHR32024:SF3">
    <property type="entry name" value="TRK SYSTEM POTASSIUM UPTAKE PROTEIN"/>
    <property type="match status" value="1"/>
</dbReference>
<keyword evidence="10" id="KW-0997">Cell inner membrane</keyword>
<dbReference type="Proteomes" id="UP001069802">
    <property type="component" value="Unassembled WGS sequence"/>
</dbReference>
<name>A0ABT4LP32_9PROT</name>
<evidence type="ECO:0000256" key="8">
    <source>
        <dbReference type="ARBA" id="ARBA00023065"/>
    </source>
</evidence>
<keyword evidence="8 10" id="KW-0406">Ion transport</keyword>
<feature type="transmembrane region" description="Helical" evidence="11">
    <location>
        <begin position="454"/>
        <end position="479"/>
    </location>
</feature>
<keyword evidence="6 10" id="KW-0630">Potassium</keyword>
<keyword evidence="2 10" id="KW-0813">Transport</keyword>
<evidence type="ECO:0000256" key="3">
    <source>
        <dbReference type="ARBA" id="ARBA00022475"/>
    </source>
</evidence>
<evidence type="ECO:0000256" key="2">
    <source>
        <dbReference type="ARBA" id="ARBA00022448"/>
    </source>
</evidence>
<keyword evidence="5 11" id="KW-0812">Transmembrane</keyword>